<evidence type="ECO:0000256" key="1">
    <source>
        <dbReference type="ARBA" id="ARBA00022723"/>
    </source>
</evidence>
<dbReference type="SUPFAM" id="SSF56300">
    <property type="entry name" value="Metallo-dependent phosphatases"/>
    <property type="match status" value="1"/>
</dbReference>
<organism evidence="6 7">
    <name type="scientific">Methyloglobulus morosus KoM1</name>
    <dbReference type="NCBI Taxonomy" id="1116472"/>
    <lineage>
        <taxon>Bacteria</taxon>
        <taxon>Pseudomonadati</taxon>
        <taxon>Pseudomonadota</taxon>
        <taxon>Gammaproteobacteria</taxon>
        <taxon>Methylococcales</taxon>
        <taxon>Methylococcaceae</taxon>
        <taxon>Methyloglobulus</taxon>
    </lineage>
</organism>
<dbReference type="PANTHER" id="PTHR42988:SF2">
    <property type="entry name" value="CYCLIC NUCLEOTIDE PHOSPHODIESTERASE CBUA0032-RELATED"/>
    <property type="match status" value="1"/>
</dbReference>
<keyword evidence="2 6" id="KW-0378">Hydrolase</keyword>
<comment type="caution">
    <text evidence="6">The sequence shown here is derived from an EMBL/GenBank/DDBJ whole genome shotgun (WGS) entry which is preliminary data.</text>
</comment>
<dbReference type="GO" id="GO:0004114">
    <property type="term" value="F:3',5'-cyclic-nucleotide phosphodiesterase activity"/>
    <property type="evidence" value="ECO:0007669"/>
    <property type="project" value="UniProtKB-EC"/>
</dbReference>
<dbReference type="Proteomes" id="UP000017842">
    <property type="component" value="Unassembled WGS sequence"/>
</dbReference>
<dbReference type="eggNOG" id="COG1409">
    <property type="taxonomic scope" value="Bacteria"/>
</dbReference>
<dbReference type="NCBIfam" id="NF008359">
    <property type="entry name" value="PRK11148.1"/>
    <property type="match status" value="1"/>
</dbReference>
<evidence type="ECO:0000313" key="7">
    <source>
        <dbReference type="Proteomes" id="UP000017842"/>
    </source>
</evidence>
<dbReference type="CDD" id="cd07402">
    <property type="entry name" value="MPP_GpdQ"/>
    <property type="match status" value="1"/>
</dbReference>
<accession>V5BGF7</accession>
<feature type="domain" description="Calcineurin-like phosphoesterase" evidence="5">
    <location>
        <begin position="9"/>
        <end position="198"/>
    </location>
</feature>
<dbReference type="Pfam" id="PF00149">
    <property type="entry name" value="Metallophos"/>
    <property type="match status" value="1"/>
</dbReference>
<dbReference type="EMBL" id="AYLO01000057">
    <property type="protein sequence ID" value="ESS72390.1"/>
    <property type="molecule type" value="Genomic_DNA"/>
</dbReference>
<dbReference type="OrthoDB" id="9784378at2"/>
<dbReference type="InterPro" id="IPR026575">
    <property type="entry name" value="GpdQ/CpdA-like"/>
</dbReference>
<dbReference type="AlphaFoldDB" id="V5BGF7"/>
<evidence type="ECO:0000259" key="5">
    <source>
        <dbReference type="Pfam" id="PF00149"/>
    </source>
</evidence>
<reference evidence="6 7" key="1">
    <citation type="journal article" date="2013" name="Genome Announc.">
        <title>Draft Genome Sequence of the Methanotrophic Gammaproteobacterium Methyloglobulus morosus DSM 22980 Strain KoM1.</title>
        <authorList>
            <person name="Poehlein A."/>
            <person name="Deutzmann J.S."/>
            <person name="Daniel R."/>
            <person name="Simeonova D.D."/>
        </authorList>
    </citation>
    <scope>NUCLEOTIDE SEQUENCE [LARGE SCALE GENOMIC DNA]</scope>
    <source>
        <strain evidence="6 7">KoM1</strain>
    </source>
</reference>
<dbReference type="EC" id="3.1.4.17" evidence="6"/>
<dbReference type="InterPro" id="IPR029052">
    <property type="entry name" value="Metallo-depent_PP-like"/>
</dbReference>
<name>V5BGF7_9GAMM</name>
<evidence type="ECO:0000256" key="4">
    <source>
        <dbReference type="ARBA" id="ARBA00025742"/>
    </source>
</evidence>
<dbReference type="STRING" id="1116472.MGMO_59c00120"/>
<keyword evidence="7" id="KW-1185">Reference proteome</keyword>
<gene>
    <name evidence="6" type="primary">cpdA</name>
    <name evidence="6" type="ORF">MGMO_59c00120</name>
</gene>
<comment type="similarity">
    <text evidence="4">Belongs to the cyclic nucleotide phosphodiesterase class-III family.</text>
</comment>
<proteinExistence type="inferred from homology"/>
<evidence type="ECO:0000256" key="3">
    <source>
        <dbReference type="ARBA" id="ARBA00023004"/>
    </source>
</evidence>
<keyword evidence="3" id="KW-0408">Iron</keyword>
<keyword evidence="1" id="KW-0479">Metal-binding</keyword>
<dbReference type="PANTHER" id="PTHR42988">
    <property type="entry name" value="PHOSPHOHYDROLASE"/>
    <property type="match status" value="1"/>
</dbReference>
<dbReference type="PATRIC" id="fig|1116472.3.peg.1832"/>
<dbReference type="RefSeq" id="WP_023494596.1">
    <property type="nucleotide sequence ID" value="NZ_AYLO01000057.1"/>
</dbReference>
<evidence type="ECO:0000256" key="2">
    <source>
        <dbReference type="ARBA" id="ARBA00022801"/>
    </source>
</evidence>
<dbReference type="InterPro" id="IPR004843">
    <property type="entry name" value="Calcineurin-like_PHP"/>
</dbReference>
<dbReference type="InterPro" id="IPR050884">
    <property type="entry name" value="CNP_phosphodiesterase-III"/>
</dbReference>
<dbReference type="GO" id="GO:0046872">
    <property type="term" value="F:metal ion binding"/>
    <property type="evidence" value="ECO:0007669"/>
    <property type="project" value="UniProtKB-KW"/>
</dbReference>
<dbReference type="Gene3D" id="3.60.21.10">
    <property type="match status" value="1"/>
</dbReference>
<sequence>MTDPIPYVSILQLTDSHILGTPEATLLGIDTAYYFNSVLEHAFNSAMRFDLCLLTGDLAQDPCPASYRHLLDKLEDYDIPSVCLPGNHDDFGMMQEILNTERINCRKQVFWGNWQIIALNSQILDSPNGYLAQAELSFLEQCLKQHPDLFTLIAIHHHCVPSRTVWMDSMMIGNAQDLFDLIKPFPNVKAIVNGHIHQEMDIQFDSVRVLTTPSTCFQFKPHSKQFSLDDKSPGYRWINLYDDGRIHTNVVHIPEPLVGLQTDTHGY</sequence>
<protein>
    <submittedName>
        <fullName evidence="6">3',5'-cyclic adenosine monophosphate phosphodiesterase CpdA</fullName>
        <ecNumber evidence="6">3.1.4.17</ecNumber>
    </submittedName>
</protein>
<evidence type="ECO:0000313" key="6">
    <source>
        <dbReference type="EMBL" id="ESS72390.1"/>
    </source>
</evidence>